<dbReference type="Proteomes" id="UP001301769">
    <property type="component" value="Unassembled WGS sequence"/>
</dbReference>
<proteinExistence type="predicted"/>
<reference evidence="2" key="1">
    <citation type="journal article" date="2023" name="Mol. Phylogenet. Evol.">
        <title>Genome-scale phylogeny and comparative genomics of the fungal order Sordariales.</title>
        <authorList>
            <person name="Hensen N."/>
            <person name="Bonometti L."/>
            <person name="Westerberg I."/>
            <person name="Brannstrom I.O."/>
            <person name="Guillou S."/>
            <person name="Cros-Aarteil S."/>
            <person name="Calhoun S."/>
            <person name="Haridas S."/>
            <person name="Kuo A."/>
            <person name="Mondo S."/>
            <person name="Pangilinan J."/>
            <person name="Riley R."/>
            <person name="LaButti K."/>
            <person name="Andreopoulos B."/>
            <person name="Lipzen A."/>
            <person name="Chen C."/>
            <person name="Yan M."/>
            <person name="Daum C."/>
            <person name="Ng V."/>
            <person name="Clum A."/>
            <person name="Steindorff A."/>
            <person name="Ohm R.A."/>
            <person name="Martin F."/>
            <person name="Silar P."/>
            <person name="Natvig D.O."/>
            <person name="Lalanne C."/>
            <person name="Gautier V."/>
            <person name="Ament-Velasquez S.L."/>
            <person name="Kruys A."/>
            <person name="Hutchinson M.I."/>
            <person name="Powell A.J."/>
            <person name="Barry K."/>
            <person name="Miller A.N."/>
            <person name="Grigoriev I.V."/>
            <person name="Debuchy R."/>
            <person name="Gladieux P."/>
            <person name="Hiltunen Thoren M."/>
            <person name="Johannesson H."/>
        </authorList>
    </citation>
    <scope>NUCLEOTIDE SEQUENCE</scope>
    <source>
        <strain evidence="2">PSN293</strain>
    </source>
</reference>
<feature type="compositionally biased region" description="Acidic residues" evidence="1">
    <location>
        <begin position="71"/>
        <end position="80"/>
    </location>
</feature>
<comment type="caution">
    <text evidence="2">The sequence shown here is derived from an EMBL/GenBank/DDBJ whole genome shotgun (WGS) entry which is preliminary data.</text>
</comment>
<feature type="compositionally biased region" description="Basic residues" evidence="1">
    <location>
        <begin position="189"/>
        <end position="203"/>
    </location>
</feature>
<accession>A0AAN7BDE4</accession>
<feature type="compositionally biased region" description="Basic residues" evidence="1">
    <location>
        <begin position="226"/>
        <end position="241"/>
    </location>
</feature>
<gene>
    <name evidence="2" type="ORF">QBC37DRAFT_368262</name>
</gene>
<dbReference type="AlphaFoldDB" id="A0AAN7BDE4"/>
<dbReference type="EMBL" id="MU858049">
    <property type="protein sequence ID" value="KAK4219262.1"/>
    <property type="molecule type" value="Genomic_DNA"/>
</dbReference>
<evidence type="ECO:0000256" key="1">
    <source>
        <dbReference type="SAM" id="MobiDB-lite"/>
    </source>
</evidence>
<evidence type="ECO:0000313" key="2">
    <source>
        <dbReference type="EMBL" id="KAK4219262.1"/>
    </source>
</evidence>
<feature type="region of interest" description="Disordered" evidence="1">
    <location>
        <begin position="174"/>
        <end position="203"/>
    </location>
</feature>
<dbReference type="InterPro" id="IPR018555">
    <property type="entry name" value="C630.06c-like"/>
</dbReference>
<reference evidence="2" key="2">
    <citation type="submission" date="2023-05" db="EMBL/GenBank/DDBJ databases">
        <authorList>
            <consortium name="Lawrence Berkeley National Laboratory"/>
            <person name="Steindorff A."/>
            <person name="Hensen N."/>
            <person name="Bonometti L."/>
            <person name="Westerberg I."/>
            <person name="Brannstrom I.O."/>
            <person name="Guillou S."/>
            <person name="Cros-Aarteil S."/>
            <person name="Calhoun S."/>
            <person name="Haridas S."/>
            <person name="Kuo A."/>
            <person name="Mondo S."/>
            <person name="Pangilinan J."/>
            <person name="Riley R."/>
            <person name="Labutti K."/>
            <person name="Andreopoulos B."/>
            <person name="Lipzen A."/>
            <person name="Chen C."/>
            <person name="Yanf M."/>
            <person name="Daum C."/>
            <person name="Ng V."/>
            <person name="Clum A."/>
            <person name="Ohm R."/>
            <person name="Martin F."/>
            <person name="Silar P."/>
            <person name="Natvig D."/>
            <person name="Lalanne C."/>
            <person name="Gautier V."/>
            <person name="Ament-Velasquez S.L."/>
            <person name="Kruys A."/>
            <person name="Hutchinson M.I."/>
            <person name="Powell A.J."/>
            <person name="Barry K."/>
            <person name="Miller A.N."/>
            <person name="Grigoriev I.V."/>
            <person name="Debuchy R."/>
            <person name="Gladieux P."/>
            <person name="Thoren M.H."/>
            <person name="Johannesson H."/>
        </authorList>
    </citation>
    <scope>NUCLEOTIDE SEQUENCE</scope>
    <source>
        <strain evidence="2">PSN293</strain>
    </source>
</reference>
<feature type="compositionally biased region" description="Basic and acidic residues" evidence="1">
    <location>
        <begin position="1"/>
        <end position="36"/>
    </location>
</feature>
<organism evidence="2 3">
    <name type="scientific">Rhypophila decipiens</name>
    <dbReference type="NCBI Taxonomy" id="261697"/>
    <lineage>
        <taxon>Eukaryota</taxon>
        <taxon>Fungi</taxon>
        <taxon>Dikarya</taxon>
        <taxon>Ascomycota</taxon>
        <taxon>Pezizomycotina</taxon>
        <taxon>Sordariomycetes</taxon>
        <taxon>Sordariomycetidae</taxon>
        <taxon>Sordariales</taxon>
        <taxon>Naviculisporaceae</taxon>
        <taxon>Rhypophila</taxon>
    </lineage>
</organism>
<evidence type="ECO:0000313" key="3">
    <source>
        <dbReference type="Proteomes" id="UP001301769"/>
    </source>
</evidence>
<feature type="region of interest" description="Disordered" evidence="1">
    <location>
        <begin position="218"/>
        <end position="276"/>
    </location>
</feature>
<sequence length="276" mass="31030">MFELPDAKRIRREDLFDTESTRHSSPEEDEKAEIQAKLRAKLSTILTVDFDDQDQQAAQDETDPDGRPQQEEPEPPAEPEFEFRLFSTGPAQKVILPPAENERPPGEYDENSGGIVEPRPLSYYIRGELSPEQKEQFASAAIDASDILKGARQRAWGLELPWRVVKITVTDQKGDDNKPAVVVVPGKTTGKKKKLNKKGRIASRTKHKAALELEKAKMTKEEHLKEKKKRLNREKKLKRRQKEREMRKLAGGGGGGGEEAYQGDDGANNSMSEGED</sequence>
<protein>
    <submittedName>
        <fullName evidence="2">Uncharacterized protein</fullName>
    </submittedName>
</protein>
<feature type="region of interest" description="Disordered" evidence="1">
    <location>
        <begin position="1"/>
        <end position="117"/>
    </location>
</feature>
<feature type="compositionally biased region" description="Polar residues" evidence="1">
    <location>
        <begin position="267"/>
        <end position="276"/>
    </location>
</feature>
<dbReference type="Pfam" id="PF09428">
    <property type="entry name" value="DUF2011"/>
    <property type="match status" value="1"/>
</dbReference>
<name>A0AAN7BDE4_9PEZI</name>
<keyword evidence="3" id="KW-1185">Reference proteome</keyword>
<feature type="compositionally biased region" description="Low complexity" evidence="1">
    <location>
        <begin position="179"/>
        <end position="188"/>
    </location>
</feature>